<reference evidence="6 8" key="1">
    <citation type="submission" date="2018-06" db="EMBL/GenBank/DDBJ databases">
        <authorList>
            <consortium name="GenomeTrakr: Next Generation Sequencing Network for Food Pathogen Tracability"/>
        </authorList>
    </citation>
    <scope>NUCLEOTIDE SEQUENCE [LARGE SCALE GENOMIC DNA]</scope>
    <source>
        <strain evidence="6 8">CFSAN008042</strain>
    </source>
</reference>
<keyword evidence="2" id="KW-0645">Protease</keyword>
<dbReference type="Pfam" id="PF00082">
    <property type="entry name" value="Peptidase_S8"/>
    <property type="match status" value="1"/>
</dbReference>
<dbReference type="InterPro" id="IPR036852">
    <property type="entry name" value="Peptidase_S8/S53_dom_sf"/>
</dbReference>
<keyword evidence="4" id="KW-0720">Serine protease</keyword>
<dbReference type="InterPro" id="IPR000209">
    <property type="entry name" value="Peptidase_S8/S53_dom"/>
</dbReference>
<dbReference type="GO" id="GO:0006508">
    <property type="term" value="P:proteolysis"/>
    <property type="evidence" value="ECO:0007669"/>
    <property type="project" value="UniProtKB-KW"/>
</dbReference>
<comment type="caution">
    <text evidence="6">The sequence shown here is derived from an EMBL/GenBank/DDBJ whole genome shotgun (WGS) entry which is preliminary data.</text>
</comment>
<evidence type="ECO:0000259" key="5">
    <source>
        <dbReference type="Pfam" id="PF00082"/>
    </source>
</evidence>
<evidence type="ECO:0000256" key="2">
    <source>
        <dbReference type="ARBA" id="ARBA00022670"/>
    </source>
</evidence>
<reference evidence="7 9" key="2">
    <citation type="submission" date="2020-06" db="EMBL/GenBank/DDBJ databases">
        <title>Two Listeria outbreaks in Switzerland in 2018 and 2020.</title>
        <authorList>
            <person name="Stevens M.J.A."/>
            <person name="Bloemberg G."/>
            <person name="Nusch-Inderbinnen M."/>
            <person name="Stephan R."/>
        </authorList>
    </citation>
    <scope>NUCLEOTIDE SEQUENCE [LARGE SCALE GENOMIC DNA]</scope>
    <source>
        <strain evidence="7 9">N18-0707</strain>
    </source>
</reference>
<gene>
    <name evidence="6" type="ORF">DQ70_03165</name>
    <name evidence="7" type="ORF">HZJ64_12995</name>
</gene>
<evidence type="ECO:0000313" key="8">
    <source>
        <dbReference type="Proteomes" id="UP000368512"/>
    </source>
</evidence>
<dbReference type="AlphaFoldDB" id="A0A5Z1J931"/>
<evidence type="ECO:0000313" key="9">
    <source>
        <dbReference type="Proteomes" id="UP000544530"/>
    </source>
</evidence>
<dbReference type="PANTHER" id="PTHR43806:SF11">
    <property type="entry name" value="CEREVISIN-RELATED"/>
    <property type="match status" value="1"/>
</dbReference>
<keyword evidence="3" id="KW-0378">Hydrolase</keyword>
<dbReference type="RefSeq" id="WP_003724643.1">
    <property type="nucleotide sequence ID" value="NC_021827.1"/>
</dbReference>
<name>A0A5Z1J931_LISMN</name>
<evidence type="ECO:0000256" key="1">
    <source>
        <dbReference type="ARBA" id="ARBA00011073"/>
    </source>
</evidence>
<dbReference type="InterPro" id="IPR050131">
    <property type="entry name" value="Peptidase_S8_subtilisin-like"/>
</dbReference>
<evidence type="ECO:0000256" key="3">
    <source>
        <dbReference type="ARBA" id="ARBA00022801"/>
    </source>
</evidence>
<dbReference type="PANTHER" id="PTHR43806">
    <property type="entry name" value="PEPTIDASE S8"/>
    <property type="match status" value="1"/>
</dbReference>
<dbReference type="KEGG" id="lmv:Y193_10245"/>
<comment type="similarity">
    <text evidence="1">Belongs to the peptidase S8 family.</text>
</comment>
<dbReference type="CDD" id="cd04847">
    <property type="entry name" value="Peptidases_S8_Subtilisin_like_2"/>
    <property type="match status" value="1"/>
</dbReference>
<dbReference type="EMBL" id="JACAVN010000010">
    <property type="protein sequence ID" value="NYA02753.1"/>
    <property type="molecule type" value="Genomic_DNA"/>
</dbReference>
<accession>A0A5Z1J931</accession>
<sequence>MNDILHLKGKFEQKERTNRPSGPKLPKNAIVSIKEVEELCDDLLKMESFWSTQTIFSGGLVSVYYKKVAAKSNRISGFLSYKSNSSNDTIVGAKFTDGKKKKHIITHYVSIEAIKESILKGKKAIEVLKSEFNGTISDEELNPKGKLDFIDFDYYGIAKTNFQKIIVDSFYVEKFDTENSDFDSKKNSIVTIYDTGNDTQELFSRLGIKIFNDRIINDTTILLDENYLEVLMQKAPYLISMATENLTELAPSDFIETFDGENNIIPSPNDEPTIGVIDTLFDENVYFSDWVEFYNMIDTNIPTDNEDYRHGTAVSSLIVDGASINPSLDDGCGRFKVRHFGVATRKAFNSFTIIRAIKEIVAKNKDIHVWNLSLGSNEEVNRNFISAEGAILDQIQFENDIIFVIAGTNKKSSETDKRIGAPADSINSMIVNSVGLNKEPANYSRQGIVLSFFTKPDVSYYGGTAEDYMVVCEPLGKAYVTGTSYAAPWIARKLSYLIDIIGLSKEVAKALLIDSAIGWKDNSKFDSLAIKGHGVVPIRIEDIINSPDDEIQFVVSGISEKYDTFNYSFPVPVHNNKYPFVAKATLCYFPKCSRNQGVDYTNTELDIYFGRINDKDVLDSINKNKQSIEEETHYLYEEDARKAFRKWDNIKHISEKFSPRSQGKKVYENRLWGMSIKTKERLNASDGEGIRFGVVVTLKEINGVNRIDDFIQQCSLRGWLVNRINVENRIDIYQTANETIDFE</sequence>
<dbReference type="EMBL" id="AAAJWF010000001">
    <property type="protein sequence ID" value="EAC7479683.1"/>
    <property type="molecule type" value="Genomic_DNA"/>
</dbReference>
<proteinExistence type="inferred from homology"/>
<dbReference type="SUPFAM" id="SSF52743">
    <property type="entry name" value="Subtilisin-like"/>
    <property type="match status" value="1"/>
</dbReference>
<organism evidence="6 8">
    <name type="scientific">Listeria monocytogenes</name>
    <dbReference type="NCBI Taxonomy" id="1639"/>
    <lineage>
        <taxon>Bacteria</taxon>
        <taxon>Bacillati</taxon>
        <taxon>Bacillota</taxon>
        <taxon>Bacilli</taxon>
        <taxon>Bacillales</taxon>
        <taxon>Listeriaceae</taxon>
        <taxon>Listeria</taxon>
    </lineage>
</organism>
<evidence type="ECO:0000313" key="6">
    <source>
        <dbReference type="EMBL" id="EAC7479683.1"/>
    </source>
</evidence>
<dbReference type="GO" id="GO:0004252">
    <property type="term" value="F:serine-type endopeptidase activity"/>
    <property type="evidence" value="ECO:0007669"/>
    <property type="project" value="InterPro"/>
</dbReference>
<evidence type="ECO:0000256" key="4">
    <source>
        <dbReference type="ARBA" id="ARBA00022825"/>
    </source>
</evidence>
<dbReference type="Proteomes" id="UP000544530">
    <property type="component" value="Unassembled WGS sequence"/>
</dbReference>
<dbReference type="Gene3D" id="3.40.50.200">
    <property type="entry name" value="Peptidase S8/S53 domain"/>
    <property type="match status" value="1"/>
</dbReference>
<dbReference type="Proteomes" id="UP000368512">
    <property type="component" value="Unassembled WGS sequence"/>
</dbReference>
<evidence type="ECO:0000313" key="7">
    <source>
        <dbReference type="EMBL" id="NYA02753.1"/>
    </source>
</evidence>
<dbReference type="InterPro" id="IPR034074">
    <property type="entry name" value="Y4bN_pept_dom"/>
</dbReference>
<protein>
    <submittedName>
        <fullName evidence="6">S8 family peptidase</fullName>
    </submittedName>
</protein>
<feature type="domain" description="Peptidase S8/S53" evidence="5">
    <location>
        <begin position="209"/>
        <end position="528"/>
    </location>
</feature>